<feature type="coiled-coil region" evidence="1">
    <location>
        <begin position="77"/>
        <end position="135"/>
    </location>
</feature>
<dbReference type="EMBL" id="LN899827">
    <property type="protein sequence ID" value="CUV47956.1"/>
    <property type="molecule type" value="Genomic_DNA"/>
</dbReference>
<organism evidence="3">
    <name type="scientific">Ralstonia solanacearum</name>
    <name type="common">Pseudomonas solanacearum</name>
    <dbReference type="NCBI Taxonomy" id="305"/>
    <lineage>
        <taxon>Bacteria</taxon>
        <taxon>Pseudomonadati</taxon>
        <taxon>Pseudomonadota</taxon>
        <taxon>Betaproteobacteria</taxon>
        <taxon>Burkholderiales</taxon>
        <taxon>Burkholderiaceae</taxon>
        <taxon>Ralstonia</taxon>
        <taxon>Ralstonia solanacearum species complex</taxon>
    </lineage>
</organism>
<proteinExistence type="predicted"/>
<name>A0A0S4WM93_RALSL</name>
<sequence>MRDVTDNVTVDLPGMEQKRGRGRPRKAHAMTNAERQAAFRARRKAQQPVEAKSVTKRMTVMEMLSDVDAYDDCRFEVESLRGELADLKVRCARLQKELDLTVAERGKAFDLADFKEDQRQELLTEIRELKAAQKSVTPSNVNSVSLKEHTKTLLELASVRKDNEYLEAEVTRLCGEKWVARQAEKTVTKKRVTKNV</sequence>
<dbReference type="InterPro" id="IPR017956">
    <property type="entry name" value="AT_hook_DNA-bd_motif"/>
</dbReference>
<evidence type="ECO:0000313" key="3">
    <source>
        <dbReference type="EMBL" id="CUV47956.1"/>
    </source>
</evidence>
<reference evidence="3" key="1">
    <citation type="submission" date="2015-10" db="EMBL/GenBank/DDBJ databases">
        <authorList>
            <person name="Gilbert D.G."/>
        </authorList>
    </citation>
    <scope>NUCLEOTIDE SEQUENCE</scope>
    <source>
        <strain evidence="3">Phyl III-seqv23</strain>
    </source>
</reference>
<dbReference type="GO" id="GO:0003677">
    <property type="term" value="F:DNA binding"/>
    <property type="evidence" value="ECO:0007669"/>
    <property type="project" value="InterPro"/>
</dbReference>
<gene>
    <name evidence="3" type="ORF">TO10_v1_1270010</name>
</gene>
<evidence type="ECO:0000256" key="2">
    <source>
        <dbReference type="SAM" id="MobiDB-lite"/>
    </source>
</evidence>
<evidence type="ECO:0000256" key="1">
    <source>
        <dbReference type="SAM" id="Coils"/>
    </source>
</evidence>
<accession>A0A0S4WM93</accession>
<dbReference type="AlphaFoldDB" id="A0A0S4WM93"/>
<dbReference type="Pfam" id="PF02178">
    <property type="entry name" value="AT_hook"/>
    <property type="match status" value="1"/>
</dbReference>
<protein>
    <submittedName>
        <fullName evidence="3">Plasmid pJTPS1 DNA, complete sequence</fullName>
    </submittedName>
</protein>
<feature type="region of interest" description="Disordered" evidence="2">
    <location>
        <begin position="1"/>
        <end position="29"/>
    </location>
</feature>
<keyword evidence="1" id="KW-0175">Coiled coil</keyword>